<keyword evidence="1" id="KW-0732">Signal</keyword>
<organism evidence="2 3">
    <name type="scientific">Photobacterium halotolerans</name>
    <dbReference type="NCBI Taxonomy" id="265726"/>
    <lineage>
        <taxon>Bacteria</taxon>
        <taxon>Pseudomonadati</taxon>
        <taxon>Pseudomonadota</taxon>
        <taxon>Gammaproteobacteria</taxon>
        <taxon>Vibrionales</taxon>
        <taxon>Vibrionaceae</taxon>
        <taxon>Photobacterium</taxon>
    </lineage>
</organism>
<evidence type="ECO:0000313" key="3">
    <source>
        <dbReference type="Proteomes" id="UP000033633"/>
    </source>
</evidence>
<reference evidence="2 3" key="1">
    <citation type="submission" date="2014-12" db="EMBL/GenBank/DDBJ databases">
        <title>Mercury Reductase activity and rhizosphere competence traits in the genome of root associated Photobacterium halotolerans MELD1.</title>
        <authorList>
            <person name="Mathew D.C."/>
            <person name="Huang C.-C."/>
        </authorList>
    </citation>
    <scope>NUCLEOTIDE SEQUENCE [LARGE SCALE GENOMIC DNA]</scope>
    <source>
        <strain evidence="2 3">MELD1</strain>
    </source>
</reference>
<dbReference type="PATRIC" id="fig|265726.11.peg.3765"/>
<accession>A0A0F5VDU4</accession>
<feature type="chain" id="PRO_5002496715" description="Alginate export domain-containing protein" evidence="1">
    <location>
        <begin position="19"/>
        <end position="383"/>
    </location>
</feature>
<dbReference type="Proteomes" id="UP000033633">
    <property type="component" value="Unassembled WGS sequence"/>
</dbReference>
<evidence type="ECO:0000313" key="2">
    <source>
        <dbReference type="EMBL" id="KKD00238.1"/>
    </source>
</evidence>
<proteinExistence type="predicted"/>
<comment type="caution">
    <text evidence="2">The sequence shown here is derived from an EMBL/GenBank/DDBJ whole genome shotgun (WGS) entry which is preliminary data.</text>
</comment>
<keyword evidence="3" id="KW-1185">Reference proteome</keyword>
<dbReference type="EMBL" id="JWYV01000005">
    <property type="protein sequence ID" value="KKD00238.1"/>
    <property type="molecule type" value="Genomic_DNA"/>
</dbReference>
<dbReference type="RefSeq" id="WP_046220159.1">
    <property type="nucleotide sequence ID" value="NZ_JWYV01000005.1"/>
</dbReference>
<gene>
    <name evidence="2" type="ORF">KY46_08180</name>
</gene>
<sequence length="383" mass="44407">MIYRFSALPLLLAASVEAAGISGQINLEQRQFLHPGLEDQDKSQTSVVIEPEWYTEWQDGDARLTIQPFYRWDSMDDERTHFDLREFMYLQLIDDYELRIGVGKVFWGVTESIHLVDVINQTDNVESVDGEQKLGQPMINLAAVKDWGTVNAFILPYFRERTFAGKDGRLRPPLPVNDNALYESSSEQEHIDWSLRYSHYFGDWDVGASFFQGTNRDPYFLPGRTSLTPYYAQMDQTSVDVQGIFGSWLFKLEALYRDSLENHSAVVTGFEYTLVGVFDTYWDLGLIAEYQYDSRSLSLNQNDLFLGTRFALNDIDGTEILFGINQDLDHSQESTGRIEASARINNNWKWRANAWWFNASQLDSPLYFVRKDDFIELALEYYF</sequence>
<dbReference type="STRING" id="265726.KY46_08180"/>
<dbReference type="OrthoDB" id="1188513at2"/>
<protein>
    <recommendedName>
        <fullName evidence="4">Alginate export domain-containing protein</fullName>
    </recommendedName>
</protein>
<evidence type="ECO:0008006" key="4">
    <source>
        <dbReference type="Google" id="ProtNLM"/>
    </source>
</evidence>
<name>A0A0F5VDU4_9GAMM</name>
<evidence type="ECO:0000256" key="1">
    <source>
        <dbReference type="SAM" id="SignalP"/>
    </source>
</evidence>
<dbReference type="AlphaFoldDB" id="A0A0F5VDU4"/>
<feature type="signal peptide" evidence="1">
    <location>
        <begin position="1"/>
        <end position="18"/>
    </location>
</feature>